<dbReference type="PROSITE" id="PS50102">
    <property type="entry name" value="RRM"/>
    <property type="match status" value="1"/>
</dbReference>
<dbReference type="Gene3D" id="3.30.70.330">
    <property type="match status" value="1"/>
</dbReference>
<evidence type="ECO:0000256" key="1">
    <source>
        <dbReference type="PROSITE-ProRule" id="PRU00176"/>
    </source>
</evidence>
<dbReference type="OrthoDB" id="1908804at2759"/>
<dbReference type="InterPro" id="IPR012677">
    <property type="entry name" value="Nucleotide-bd_a/b_plait_sf"/>
</dbReference>
<dbReference type="SUPFAM" id="SSF54928">
    <property type="entry name" value="RNA-binding domain, RBD"/>
    <property type="match status" value="1"/>
</dbReference>
<protein>
    <recommendedName>
        <fullName evidence="3">RRM domain-containing protein</fullName>
    </recommendedName>
</protein>
<reference evidence="4" key="1">
    <citation type="submission" date="2020-01" db="EMBL/GenBank/DDBJ databases">
        <authorList>
            <person name="Mishra B."/>
        </authorList>
    </citation>
    <scope>NUCLEOTIDE SEQUENCE [LARGE SCALE GENOMIC DNA]</scope>
</reference>
<sequence>MNRKRDNSSYPYRHTPARISKRRRPWAPPSSENDEIIDKPTSKPPPPPVLVVLGLPANCSVLELKSRFEIYGSLSRIRIDKDGVGTVSYRSAESAEAAIAGSLEPSFGISIDSKKLQVVWETDPLVKWREGVTVGDGKDKTSPSLSSKLLRPEMPLRKHGRRNRLASAIVNPRSSNLDGESGGNLSPVARTEFKHREILAYDDIL</sequence>
<feature type="region of interest" description="Disordered" evidence="2">
    <location>
        <begin position="1"/>
        <end position="47"/>
    </location>
</feature>
<gene>
    <name evidence="4" type="ORF">MERR_LOCUS23422</name>
</gene>
<dbReference type="EMBL" id="CACVBM020001163">
    <property type="protein sequence ID" value="CAA7036187.1"/>
    <property type="molecule type" value="Genomic_DNA"/>
</dbReference>
<dbReference type="AlphaFoldDB" id="A0A6D2J8T3"/>
<keyword evidence="5" id="KW-1185">Reference proteome</keyword>
<evidence type="ECO:0000256" key="2">
    <source>
        <dbReference type="SAM" id="MobiDB-lite"/>
    </source>
</evidence>
<keyword evidence="1" id="KW-0694">RNA-binding</keyword>
<evidence type="ECO:0000313" key="5">
    <source>
        <dbReference type="Proteomes" id="UP000467841"/>
    </source>
</evidence>
<evidence type="ECO:0000259" key="3">
    <source>
        <dbReference type="PROSITE" id="PS50102"/>
    </source>
</evidence>
<dbReference type="Pfam" id="PF00076">
    <property type="entry name" value="RRM_1"/>
    <property type="match status" value="1"/>
</dbReference>
<dbReference type="InterPro" id="IPR035979">
    <property type="entry name" value="RBD_domain_sf"/>
</dbReference>
<proteinExistence type="predicted"/>
<evidence type="ECO:0000313" key="4">
    <source>
        <dbReference type="EMBL" id="CAA7036187.1"/>
    </source>
</evidence>
<organism evidence="4 5">
    <name type="scientific">Microthlaspi erraticum</name>
    <dbReference type="NCBI Taxonomy" id="1685480"/>
    <lineage>
        <taxon>Eukaryota</taxon>
        <taxon>Viridiplantae</taxon>
        <taxon>Streptophyta</taxon>
        <taxon>Embryophyta</taxon>
        <taxon>Tracheophyta</taxon>
        <taxon>Spermatophyta</taxon>
        <taxon>Magnoliopsida</taxon>
        <taxon>eudicotyledons</taxon>
        <taxon>Gunneridae</taxon>
        <taxon>Pentapetalae</taxon>
        <taxon>rosids</taxon>
        <taxon>malvids</taxon>
        <taxon>Brassicales</taxon>
        <taxon>Brassicaceae</taxon>
        <taxon>Coluteocarpeae</taxon>
        <taxon>Microthlaspi</taxon>
    </lineage>
</organism>
<feature type="domain" description="RRM" evidence="3">
    <location>
        <begin position="48"/>
        <end position="123"/>
    </location>
</feature>
<dbReference type="GO" id="GO:0003723">
    <property type="term" value="F:RNA binding"/>
    <property type="evidence" value="ECO:0007669"/>
    <property type="project" value="UniProtKB-UniRule"/>
</dbReference>
<comment type="caution">
    <text evidence="4">The sequence shown here is derived from an EMBL/GenBank/DDBJ whole genome shotgun (WGS) entry which is preliminary data.</text>
</comment>
<dbReference type="Proteomes" id="UP000467841">
    <property type="component" value="Unassembled WGS sequence"/>
</dbReference>
<dbReference type="SMART" id="SM00360">
    <property type="entry name" value="RRM"/>
    <property type="match status" value="1"/>
</dbReference>
<accession>A0A6D2J8T3</accession>
<name>A0A6D2J8T3_9BRAS</name>
<dbReference type="InterPro" id="IPR000504">
    <property type="entry name" value="RRM_dom"/>
</dbReference>
<feature type="compositionally biased region" description="Basic residues" evidence="2">
    <location>
        <begin position="15"/>
        <end position="25"/>
    </location>
</feature>